<reference evidence="1" key="2">
    <citation type="journal article" date="2021" name="PeerJ">
        <title>Extensive microbial diversity within the chicken gut microbiome revealed by metagenomics and culture.</title>
        <authorList>
            <person name="Gilroy R."/>
            <person name="Ravi A."/>
            <person name="Getino M."/>
            <person name="Pursley I."/>
            <person name="Horton D.L."/>
            <person name="Alikhan N.F."/>
            <person name="Baker D."/>
            <person name="Gharbi K."/>
            <person name="Hall N."/>
            <person name="Watson M."/>
            <person name="Adriaenssens E.M."/>
            <person name="Foster-Nyarko E."/>
            <person name="Jarju S."/>
            <person name="Secka A."/>
            <person name="Antonio M."/>
            <person name="Oren A."/>
            <person name="Chaudhuri R.R."/>
            <person name="La Ragione R."/>
            <person name="Hildebrand F."/>
            <person name="Pallen M.J."/>
        </authorList>
    </citation>
    <scope>NUCLEOTIDE SEQUENCE</scope>
    <source>
        <strain evidence="1">CHK180-2868</strain>
    </source>
</reference>
<name>A0A9D1A738_9FIRM</name>
<dbReference type="Proteomes" id="UP000824250">
    <property type="component" value="Unassembled WGS sequence"/>
</dbReference>
<organism evidence="1 2">
    <name type="scientific">Candidatus Copromonas faecavium</name>
    <name type="common">nom. illeg.</name>
    <dbReference type="NCBI Taxonomy" id="2840740"/>
    <lineage>
        <taxon>Bacteria</taxon>
        <taxon>Bacillati</taxon>
        <taxon>Bacillota</taxon>
        <taxon>Clostridia</taxon>
        <taxon>Lachnospirales</taxon>
        <taxon>Lachnospiraceae</taxon>
        <taxon>Candidatus Copromonas (nom. illeg.)</taxon>
    </lineage>
</organism>
<evidence type="ECO:0000313" key="2">
    <source>
        <dbReference type="Proteomes" id="UP000824250"/>
    </source>
</evidence>
<dbReference type="AlphaFoldDB" id="A0A9D1A738"/>
<gene>
    <name evidence="1" type="ORF">IAB28_09545</name>
</gene>
<protein>
    <submittedName>
        <fullName evidence="1">Uncharacterized protein</fullName>
    </submittedName>
</protein>
<proteinExistence type="predicted"/>
<evidence type="ECO:0000313" key="1">
    <source>
        <dbReference type="EMBL" id="HIR06190.1"/>
    </source>
</evidence>
<comment type="caution">
    <text evidence="1">The sequence shown here is derived from an EMBL/GenBank/DDBJ whole genome shotgun (WGS) entry which is preliminary data.</text>
</comment>
<dbReference type="EMBL" id="DVGC01000057">
    <property type="protein sequence ID" value="HIR06190.1"/>
    <property type="molecule type" value="Genomic_DNA"/>
</dbReference>
<sequence length="47" mass="5533">MINFEEEIERFKPSLEVEAVSDAIVKSDLTDMADIMMEIMKEIKREQ</sequence>
<accession>A0A9D1A738</accession>
<reference evidence="1" key="1">
    <citation type="submission" date="2020-10" db="EMBL/GenBank/DDBJ databases">
        <authorList>
            <person name="Gilroy R."/>
        </authorList>
    </citation>
    <scope>NUCLEOTIDE SEQUENCE</scope>
    <source>
        <strain evidence="1">CHK180-2868</strain>
    </source>
</reference>